<name>A0A2H6KIG5_9APIC</name>
<dbReference type="RefSeq" id="XP_028869012.1">
    <property type="nucleotide sequence ID" value="XM_029013179.1"/>
</dbReference>
<keyword evidence="2" id="KW-1185">Reference proteome</keyword>
<dbReference type="VEuPathDB" id="PiroplasmaDB:BOVATA_042620"/>
<dbReference type="Proteomes" id="UP000236319">
    <property type="component" value="Unassembled WGS sequence"/>
</dbReference>
<gene>
    <name evidence="1" type="ORF">BOVATA_042620</name>
</gene>
<accession>A0A2H6KIG5</accession>
<organism evidence="1 2">
    <name type="scientific">Babesia ovata</name>
    <dbReference type="NCBI Taxonomy" id="189622"/>
    <lineage>
        <taxon>Eukaryota</taxon>
        <taxon>Sar</taxon>
        <taxon>Alveolata</taxon>
        <taxon>Apicomplexa</taxon>
        <taxon>Aconoidasida</taxon>
        <taxon>Piroplasmida</taxon>
        <taxon>Babesiidae</taxon>
        <taxon>Babesia</taxon>
    </lineage>
</organism>
<evidence type="ECO:0000313" key="2">
    <source>
        <dbReference type="Proteomes" id="UP000236319"/>
    </source>
</evidence>
<dbReference type="AlphaFoldDB" id="A0A2H6KIG5"/>
<comment type="caution">
    <text evidence="1">The sequence shown here is derived from an EMBL/GenBank/DDBJ whole genome shotgun (WGS) entry which is preliminary data.</text>
</comment>
<sequence>MAGLAHNQTSHLAHNQTPHLALNQEAYLAPNQTAYLAPNQEAYLAPNQTADLVHNQVAYLVHYQEANLWIEAADAAVQAAKVKAENVHGRLDHSDNNGHPKTPIGQGVKQIRDAKDKVKNVDEQLQGIHTDLAVGKARDVRDKLDPENKADDHPIGHNIEKIHTSNEAIKKANEDLKSHVDSLSTWISTAEDIRAKAQQKAEDAYKKLDVNAELSNNVKKIVTANEQIKNVNKSLITVHGNLEKWK</sequence>
<reference evidence="1 2" key="1">
    <citation type="journal article" date="2017" name="BMC Genomics">
        <title>Whole-genome assembly of Babesia ovata and comparative genomics between closely related pathogens.</title>
        <authorList>
            <person name="Yamagishi J."/>
            <person name="Asada M."/>
            <person name="Hakimi H."/>
            <person name="Tanaka T.Q."/>
            <person name="Sugimoto C."/>
            <person name="Kawazu S."/>
        </authorList>
    </citation>
    <scope>NUCLEOTIDE SEQUENCE [LARGE SCALE GENOMIC DNA]</scope>
    <source>
        <strain evidence="1 2">Miyake</strain>
    </source>
</reference>
<dbReference type="OrthoDB" id="367001at2759"/>
<protein>
    <submittedName>
        <fullName evidence="1">Extracellular matrix-binding ebh, putative</fullName>
    </submittedName>
</protein>
<dbReference type="GeneID" id="39876539"/>
<proteinExistence type="predicted"/>
<dbReference type="EMBL" id="BDSA01000007">
    <property type="protein sequence ID" value="GBE62769.1"/>
    <property type="molecule type" value="Genomic_DNA"/>
</dbReference>
<evidence type="ECO:0000313" key="1">
    <source>
        <dbReference type="EMBL" id="GBE62769.1"/>
    </source>
</evidence>